<dbReference type="SUPFAM" id="SSF49299">
    <property type="entry name" value="PKD domain"/>
    <property type="match status" value="1"/>
</dbReference>
<protein>
    <recommendedName>
        <fullName evidence="1">PKD domain-containing protein</fullName>
    </recommendedName>
</protein>
<dbReference type="Pfam" id="PF01832">
    <property type="entry name" value="Glucosaminidase"/>
    <property type="match status" value="1"/>
</dbReference>
<dbReference type="CDD" id="cd00146">
    <property type="entry name" value="PKD"/>
    <property type="match status" value="1"/>
</dbReference>
<dbReference type="InterPro" id="IPR013783">
    <property type="entry name" value="Ig-like_fold"/>
</dbReference>
<accession>X1V031</accession>
<feature type="domain" description="PKD" evidence="1">
    <location>
        <begin position="1"/>
        <end position="71"/>
    </location>
</feature>
<dbReference type="Pfam" id="PF18911">
    <property type="entry name" value="PKD_4"/>
    <property type="match status" value="1"/>
</dbReference>
<organism evidence="2">
    <name type="scientific">marine sediment metagenome</name>
    <dbReference type="NCBI Taxonomy" id="412755"/>
    <lineage>
        <taxon>unclassified sequences</taxon>
        <taxon>metagenomes</taxon>
        <taxon>ecological metagenomes</taxon>
    </lineage>
</organism>
<sequence length="258" mass="28405">AGEEIAFDGSASSDSDGEIAQYIWDFGDGSTGSGASPTHAYTEAGEYTVTLTVKDDGDSLSSEVTTTVTVEEVVKEEITEKIYPVNTSPITNSTSVIGYTEVTVDQLVKIFENRNSTKVDWARRIAPIYIEYGKLFNIRADIAWAMMCHETGFLEYTGDVSPDQNNFVGMGATGGGVSGNSFVTEELGIIAHYAHLAWYYYPDHINIYCSTVYDPRHFGSYHYKYTGDTTLGHLNGNWAPGSTYTDKIILFANRIYGF</sequence>
<dbReference type="GO" id="GO:0004040">
    <property type="term" value="F:amidase activity"/>
    <property type="evidence" value="ECO:0007669"/>
    <property type="project" value="InterPro"/>
</dbReference>
<dbReference type="PROSITE" id="PS50093">
    <property type="entry name" value="PKD"/>
    <property type="match status" value="1"/>
</dbReference>
<reference evidence="2" key="1">
    <citation type="journal article" date="2014" name="Front. Microbiol.">
        <title>High frequency of phylogenetically diverse reductive dehalogenase-homologous genes in deep subseafloor sedimentary metagenomes.</title>
        <authorList>
            <person name="Kawai M."/>
            <person name="Futagami T."/>
            <person name="Toyoda A."/>
            <person name="Takaki Y."/>
            <person name="Nishi S."/>
            <person name="Hori S."/>
            <person name="Arai W."/>
            <person name="Tsubouchi T."/>
            <person name="Morono Y."/>
            <person name="Uchiyama I."/>
            <person name="Ito T."/>
            <person name="Fujiyama A."/>
            <person name="Inagaki F."/>
            <person name="Takami H."/>
        </authorList>
    </citation>
    <scope>NUCLEOTIDE SEQUENCE</scope>
    <source>
        <strain evidence="2">Expedition CK06-06</strain>
    </source>
</reference>
<comment type="caution">
    <text evidence="2">The sequence shown here is derived from an EMBL/GenBank/DDBJ whole genome shotgun (WGS) entry which is preliminary data.</text>
</comment>
<evidence type="ECO:0000313" key="2">
    <source>
        <dbReference type="EMBL" id="GAI97969.1"/>
    </source>
</evidence>
<feature type="non-terminal residue" evidence="2">
    <location>
        <position position="1"/>
    </location>
</feature>
<dbReference type="EMBL" id="BARW01020977">
    <property type="protein sequence ID" value="GAI97969.1"/>
    <property type="molecule type" value="Genomic_DNA"/>
</dbReference>
<gene>
    <name evidence="2" type="ORF">S12H4_35340</name>
</gene>
<dbReference type="InterPro" id="IPR035986">
    <property type="entry name" value="PKD_dom_sf"/>
</dbReference>
<dbReference type="InterPro" id="IPR002901">
    <property type="entry name" value="MGlyc_endo_b_GlcNAc-like_dom"/>
</dbReference>
<dbReference type="Gene3D" id="2.60.40.10">
    <property type="entry name" value="Immunoglobulins"/>
    <property type="match status" value="1"/>
</dbReference>
<evidence type="ECO:0000259" key="1">
    <source>
        <dbReference type="PROSITE" id="PS50093"/>
    </source>
</evidence>
<proteinExistence type="predicted"/>
<name>X1V031_9ZZZZ</name>
<dbReference type="SMART" id="SM00089">
    <property type="entry name" value="PKD"/>
    <property type="match status" value="1"/>
</dbReference>
<dbReference type="InterPro" id="IPR000601">
    <property type="entry name" value="PKD_dom"/>
</dbReference>
<dbReference type="InterPro" id="IPR022409">
    <property type="entry name" value="PKD/Chitinase_dom"/>
</dbReference>
<dbReference type="AlphaFoldDB" id="X1V031"/>